<reference evidence="1" key="1">
    <citation type="submission" date="2018-02" db="EMBL/GenBank/DDBJ databases">
        <title>Rhizophora mucronata_Transcriptome.</title>
        <authorList>
            <person name="Meera S.P."/>
            <person name="Sreeshan A."/>
            <person name="Augustine A."/>
        </authorList>
    </citation>
    <scope>NUCLEOTIDE SEQUENCE</scope>
    <source>
        <tissue evidence="1">Leaf</tissue>
    </source>
</reference>
<dbReference type="EMBL" id="GGEC01043787">
    <property type="protein sequence ID" value="MBX24271.1"/>
    <property type="molecule type" value="Transcribed_RNA"/>
</dbReference>
<evidence type="ECO:0000313" key="1">
    <source>
        <dbReference type="EMBL" id="MBX24271.1"/>
    </source>
</evidence>
<protein>
    <submittedName>
        <fullName evidence="1">Uncharacterized protein</fullName>
    </submittedName>
</protein>
<dbReference type="AlphaFoldDB" id="A0A2P2M255"/>
<sequence length="26" mass="3066">MQTALISDLYPSINLFPSKRKTHYKI</sequence>
<accession>A0A2P2M255</accession>
<proteinExistence type="predicted"/>
<organism evidence="1">
    <name type="scientific">Rhizophora mucronata</name>
    <name type="common">Asiatic mangrove</name>
    <dbReference type="NCBI Taxonomy" id="61149"/>
    <lineage>
        <taxon>Eukaryota</taxon>
        <taxon>Viridiplantae</taxon>
        <taxon>Streptophyta</taxon>
        <taxon>Embryophyta</taxon>
        <taxon>Tracheophyta</taxon>
        <taxon>Spermatophyta</taxon>
        <taxon>Magnoliopsida</taxon>
        <taxon>eudicotyledons</taxon>
        <taxon>Gunneridae</taxon>
        <taxon>Pentapetalae</taxon>
        <taxon>rosids</taxon>
        <taxon>fabids</taxon>
        <taxon>Malpighiales</taxon>
        <taxon>Rhizophoraceae</taxon>
        <taxon>Rhizophora</taxon>
    </lineage>
</organism>
<name>A0A2P2M255_RHIMU</name>